<feature type="region of interest" description="Disordered" evidence="1">
    <location>
        <begin position="1"/>
        <end position="24"/>
    </location>
</feature>
<dbReference type="EMBL" id="JAAAML010000006">
    <property type="protein sequence ID" value="MCO6410996.1"/>
    <property type="molecule type" value="Genomic_DNA"/>
</dbReference>
<comment type="caution">
    <text evidence="2">The sequence shown here is derived from an EMBL/GenBank/DDBJ whole genome shotgun (WGS) entry which is preliminary data.</text>
</comment>
<proteinExistence type="predicted"/>
<gene>
    <name evidence="2" type="ORF">GTW23_22690</name>
</gene>
<dbReference type="RefSeq" id="WP_252917634.1">
    <property type="nucleotide sequence ID" value="NZ_JAAAML010000006.1"/>
</dbReference>
<accession>A0ABT1CXR6</accession>
<reference evidence="2 3" key="1">
    <citation type="submission" date="2020-01" db="EMBL/GenBank/DDBJ databases">
        <title>Genomes of bacteria type strains.</title>
        <authorList>
            <person name="Chen J."/>
            <person name="Zhu S."/>
            <person name="Yang J."/>
        </authorList>
    </citation>
    <scope>NUCLEOTIDE SEQUENCE [LARGE SCALE GENOMIC DNA]</scope>
    <source>
        <strain evidence="2 3">DSM 16655</strain>
    </source>
</reference>
<sequence>MTDHPEQPRVGTLGDPVAARQPDGPLHIYRLEPNTRPDDPRWDNAPNHGVVRVRALSPADARIVAAEAEVDFLDIGAKPGDGTTTDFASAFRDDKLYHVFLEDDDKVAGPRGLLNDT</sequence>
<dbReference type="Proteomes" id="UP001320715">
    <property type="component" value="Unassembled WGS sequence"/>
</dbReference>
<keyword evidence="3" id="KW-1185">Reference proteome</keyword>
<name>A0ABT1CXR6_9HYPH</name>
<protein>
    <submittedName>
        <fullName evidence="2">Uncharacterized protein</fullName>
    </submittedName>
</protein>
<organism evidence="2 3">
    <name type="scientific">Hoeflea alexandrii</name>
    <dbReference type="NCBI Taxonomy" id="288436"/>
    <lineage>
        <taxon>Bacteria</taxon>
        <taxon>Pseudomonadati</taxon>
        <taxon>Pseudomonadota</taxon>
        <taxon>Alphaproteobacteria</taxon>
        <taxon>Hyphomicrobiales</taxon>
        <taxon>Rhizobiaceae</taxon>
        <taxon>Hoeflea</taxon>
    </lineage>
</organism>
<evidence type="ECO:0000256" key="1">
    <source>
        <dbReference type="SAM" id="MobiDB-lite"/>
    </source>
</evidence>
<evidence type="ECO:0000313" key="3">
    <source>
        <dbReference type="Proteomes" id="UP001320715"/>
    </source>
</evidence>
<evidence type="ECO:0000313" key="2">
    <source>
        <dbReference type="EMBL" id="MCO6410996.1"/>
    </source>
</evidence>